<dbReference type="PANTHER" id="PTHR10587:SF125">
    <property type="entry name" value="POLYSACCHARIDE DEACETYLASE YHEN-RELATED"/>
    <property type="match status" value="1"/>
</dbReference>
<comment type="caution">
    <text evidence="3">The sequence shown here is derived from an EMBL/GenBank/DDBJ whole genome shotgun (WGS) entry which is preliminary data.</text>
</comment>
<dbReference type="InterPro" id="IPR012854">
    <property type="entry name" value="Cu_amine_oxidase-like_N"/>
</dbReference>
<dbReference type="SUPFAM" id="SSF88713">
    <property type="entry name" value="Glycoside hydrolase/deacetylase"/>
    <property type="match status" value="1"/>
</dbReference>
<organism evidence="3 4">
    <name type="scientific">Tumebacillus lacus</name>
    <dbReference type="NCBI Taxonomy" id="2995335"/>
    <lineage>
        <taxon>Bacteria</taxon>
        <taxon>Bacillati</taxon>
        <taxon>Bacillota</taxon>
        <taxon>Bacilli</taxon>
        <taxon>Bacillales</taxon>
        <taxon>Alicyclobacillaceae</taxon>
        <taxon>Tumebacillus</taxon>
    </lineage>
</organism>
<dbReference type="Gene3D" id="3.20.20.370">
    <property type="entry name" value="Glycoside hydrolase/deacetylase"/>
    <property type="match status" value="1"/>
</dbReference>
<reference evidence="3 4" key="1">
    <citation type="submission" date="2022-11" db="EMBL/GenBank/DDBJ databases">
        <title>Study of microbial diversity in lake waters.</title>
        <authorList>
            <person name="Zhang J."/>
        </authorList>
    </citation>
    <scope>NUCLEOTIDE SEQUENCE [LARGE SCALE GENOMIC DNA]</scope>
    <source>
        <strain evidence="3 4">DT12</strain>
    </source>
</reference>
<feature type="chain" id="PRO_5045171037" evidence="1">
    <location>
        <begin position="28"/>
        <end position="374"/>
    </location>
</feature>
<protein>
    <submittedName>
        <fullName evidence="3">Polysaccharide deacetylase family protein</fullName>
    </submittedName>
</protein>
<evidence type="ECO:0000256" key="1">
    <source>
        <dbReference type="SAM" id="SignalP"/>
    </source>
</evidence>
<evidence type="ECO:0000313" key="4">
    <source>
        <dbReference type="Proteomes" id="UP001208017"/>
    </source>
</evidence>
<feature type="domain" description="NodB homology" evidence="2">
    <location>
        <begin position="175"/>
        <end position="358"/>
    </location>
</feature>
<name>A0ABT3X4H5_9BACL</name>
<dbReference type="Pfam" id="PF01522">
    <property type="entry name" value="Polysacc_deac_1"/>
    <property type="match status" value="1"/>
</dbReference>
<dbReference type="PROSITE" id="PS51677">
    <property type="entry name" value="NODB"/>
    <property type="match status" value="1"/>
</dbReference>
<dbReference type="InterPro" id="IPR002509">
    <property type="entry name" value="NODB_dom"/>
</dbReference>
<dbReference type="InterPro" id="IPR036582">
    <property type="entry name" value="Mao_N_sf"/>
</dbReference>
<evidence type="ECO:0000313" key="3">
    <source>
        <dbReference type="EMBL" id="MCX7571803.1"/>
    </source>
</evidence>
<dbReference type="Proteomes" id="UP001208017">
    <property type="component" value="Unassembled WGS sequence"/>
</dbReference>
<dbReference type="EMBL" id="JAPMLT010000013">
    <property type="protein sequence ID" value="MCX7571803.1"/>
    <property type="molecule type" value="Genomic_DNA"/>
</dbReference>
<dbReference type="RefSeq" id="WP_267153054.1">
    <property type="nucleotide sequence ID" value="NZ_JAPMLT010000013.1"/>
</dbReference>
<evidence type="ECO:0000259" key="2">
    <source>
        <dbReference type="PROSITE" id="PS51677"/>
    </source>
</evidence>
<keyword evidence="1" id="KW-0732">Signal</keyword>
<sequence length="374" mass="41797">MSQWMRLAQMVALVLVLVLSCFSSAFAGASGQFVRVGLNDRLLQFPDAKAEMINGSTYLPIRYLAQEAGWGLEWDALTNEVTVSEKNRGISLEINRTSPLLTYLKDDRTMVPFRWVSEKFGYEVSYLEDGPVARAKDASAELSDEQFYEKYRAVIEEEKARQEPAPPPLREEPAKVAYLTFDDGPNGYTEEILDILQSRGVEGTFFMLSGQVQAHADIVKRIHAEGHSMGLHGVTHDADRVYASPQAVVNEMNAAQEAVAAVTGVRTKLIRVPYGSKPYMKQGYRDAVVSAGYKMWDWNVDSMDSRAASVPADRIIAQVKQQVSGKDRAVVLFHDKKTTVQALPVLVDWLLASGYELIGLEEHFTPHNFWGDTR</sequence>
<dbReference type="PROSITE" id="PS51257">
    <property type="entry name" value="PROKAR_LIPOPROTEIN"/>
    <property type="match status" value="1"/>
</dbReference>
<proteinExistence type="predicted"/>
<keyword evidence="4" id="KW-1185">Reference proteome</keyword>
<accession>A0ABT3X4H5</accession>
<dbReference type="CDD" id="cd10944">
    <property type="entry name" value="CE4_SmPgdA_like"/>
    <property type="match status" value="1"/>
</dbReference>
<dbReference type="InterPro" id="IPR050248">
    <property type="entry name" value="Polysacc_deacetylase_ArnD"/>
</dbReference>
<dbReference type="PANTHER" id="PTHR10587">
    <property type="entry name" value="GLYCOSYL TRANSFERASE-RELATED"/>
    <property type="match status" value="1"/>
</dbReference>
<dbReference type="Pfam" id="PF07833">
    <property type="entry name" value="Cu_amine_oxidN1"/>
    <property type="match status" value="1"/>
</dbReference>
<dbReference type="SUPFAM" id="SSF55383">
    <property type="entry name" value="Copper amine oxidase, domain N"/>
    <property type="match status" value="1"/>
</dbReference>
<dbReference type="Gene3D" id="3.30.457.10">
    <property type="entry name" value="Copper amine oxidase-like, N-terminal domain"/>
    <property type="match status" value="1"/>
</dbReference>
<gene>
    <name evidence="3" type="ORF">OS242_17810</name>
</gene>
<feature type="signal peptide" evidence="1">
    <location>
        <begin position="1"/>
        <end position="27"/>
    </location>
</feature>
<dbReference type="InterPro" id="IPR011330">
    <property type="entry name" value="Glyco_hydro/deAcase_b/a-brl"/>
</dbReference>